<dbReference type="PROSITE" id="PS00061">
    <property type="entry name" value="ADH_SHORT"/>
    <property type="match status" value="1"/>
</dbReference>
<dbReference type="InterPro" id="IPR020904">
    <property type="entry name" value="Sc_DH/Rdtase_CS"/>
</dbReference>
<dbReference type="PRINTS" id="PR00080">
    <property type="entry name" value="SDRFAMILY"/>
</dbReference>
<dbReference type="InterPro" id="IPR036291">
    <property type="entry name" value="NAD(P)-bd_dom_sf"/>
</dbReference>
<keyword evidence="4" id="KW-1185">Reference proteome</keyword>
<dbReference type="InterPro" id="IPR002347">
    <property type="entry name" value="SDR_fam"/>
</dbReference>
<keyword evidence="2" id="KW-0560">Oxidoreductase</keyword>
<dbReference type="SUPFAM" id="SSF51735">
    <property type="entry name" value="NAD(P)-binding Rossmann-fold domains"/>
    <property type="match status" value="1"/>
</dbReference>
<dbReference type="RefSeq" id="WP_269311297.1">
    <property type="nucleotide sequence ID" value="NZ_CP114052.1"/>
</dbReference>
<dbReference type="PANTHER" id="PTHR42760">
    <property type="entry name" value="SHORT-CHAIN DEHYDROGENASES/REDUCTASES FAMILY MEMBER"/>
    <property type="match status" value="1"/>
</dbReference>
<sequence>MKNLFNLEGKIAVIAGASSGLGADAARAFAENGADLALLARREEKLADVATEIEEKYGRKVITIRCDVSVEEDVKSAFEEIIKEFDRVDILFNNAGIALRGGVDDMSESDWEKMMATNVKGIYLACKYALPIMKEQNYGKIINTASVNAKIADKSSIFIRHAYNASKSAVVGLTKGIAASHSQYGITCNAVGPGLFESEMTSGTLFKSEEFLNHYNAINPAGRPGKKGELNGPLLFLASDASSYVTGQIIYVDGGITII</sequence>
<organism evidence="3 4">
    <name type="scientific">Peptostreptococcus equinus</name>
    <dbReference type="NCBI Taxonomy" id="3003601"/>
    <lineage>
        <taxon>Bacteria</taxon>
        <taxon>Bacillati</taxon>
        <taxon>Bacillota</taxon>
        <taxon>Clostridia</taxon>
        <taxon>Peptostreptococcales</taxon>
        <taxon>Peptostreptococcaceae</taxon>
        <taxon>Peptostreptococcus</taxon>
    </lineage>
</organism>
<name>A0ABY7JNC6_9FIRM</name>
<comment type="similarity">
    <text evidence="1">Belongs to the short-chain dehydrogenases/reductases (SDR) family.</text>
</comment>
<evidence type="ECO:0000256" key="1">
    <source>
        <dbReference type="ARBA" id="ARBA00006484"/>
    </source>
</evidence>
<proteinExistence type="inferred from homology"/>
<evidence type="ECO:0000256" key="2">
    <source>
        <dbReference type="ARBA" id="ARBA00023002"/>
    </source>
</evidence>
<evidence type="ECO:0000313" key="3">
    <source>
        <dbReference type="EMBL" id="WAW14600.1"/>
    </source>
</evidence>
<reference evidence="3" key="1">
    <citation type="submission" date="2022-12" db="EMBL/GenBank/DDBJ databases">
        <title>Peptostreptococcus.</title>
        <authorList>
            <person name="Lee S.H."/>
        </authorList>
    </citation>
    <scope>NUCLEOTIDE SEQUENCE</scope>
    <source>
        <strain evidence="3">CBA3647</strain>
    </source>
</reference>
<dbReference type="PRINTS" id="PR00081">
    <property type="entry name" value="GDHRDH"/>
</dbReference>
<dbReference type="EMBL" id="CP114052">
    <property type="protein sequence ID" value="WAW14600.1"/>
    <property type="molecule type" value="Genomic_DNA"/>
</dbReference>
<dbReference type="PANTHER" id="PTHR42760:SF133">
    <property type="entry name" value="3-OXOACYL-[ACYL-CARRIER-PROTEIN] REDUCTASE"/>
    <property type="match status" value="1"/>
</dbReference>
<dbReference type="Proteomes" id="UP001164187">
    <property type="component" value="Chromosome"/>
</dbReference>
<dbReference type="Gene3D" id="3.40.50.720">
    <property type="entry name" value="NAD(P)-binding Rossmann-like Domain"/>
    <property type="match status" value="1"/>
</dbReference>
<evidence type="ECO:0000313" key="4">
    <source>
        <dbReference type="Proteomes" id="UP001164187"/>
    </source>
</evidence>
<dbReference type="Pfam" id="PF13561">
    <property type="entry name" value="adh_short_C2"/>
    <property type="match status" value="1"/>
</dbReference>
<protein>
    <submittedName>
        <fullName evidence="3">SDR family oxidoreductase</fullName>
    </submittedName>
</protein>
<gene>
    <name evidence="3" type="ORF">O0R46_08355</name>
</gene>
<accession>A0ABY7JNC6</accession>